<dbReference type="InParanoid" id="A0A2P6MN08"/>
<comment type="caution">
    <text evidence="8">The sequence shown here is derived from an EMBL/GenBank/DDBJ whole genome shotgun (WGS) entry which is preliminary data.</text>
</comment>
<accession>A0A2P6MN08</accession>
<dbReference type="CDD" id="cd17917">
    <property type="entry name" value="DEXHc_RHA-like"/>
    <property type="match status" value="1"/>
</dbReference>
<evidence type="ECO:0000256" key="5">
    <source>
        <dbReference type="SAM" id="Coils"/>
    </source>
</evidence>
<dbReference type="OrthoDB" id="6513042at2759"/>
<name>A0A2P6MN08_9EUKA</name>
<evidence type="ECO:0000313" key="8">
    <source>
        <dbReference type="EMBL" id="PRP73088.1"/>
    </source>
</evidence>
<dbReference type="Pfam" id="PF05183">
    <property type="entry name" value="RdRP"/>
    <property type="match status" value="1"/>
</dbReference>
<dbReference type="Pfam" id="PF00270">
    <property type="entry name" value="DEAD"/>
    <property type="match status" value="1"/>
</dbReference>
<dbReference type="InterPro" id="IPR014001">
    <property type="entry name" value="Helicase_ATP-bd"/>
</dbReference>
<evidence type="ECO:0000259" key="6">
    <source>
        <dbReference type="PROSITE" id="PS51192"/>
    </source>
</evidence>
<keyword evidence="4" id="KW-0067">ATP-binding</keyword>
<evidence type="ECO:0000259" key="7">
    <source>
        <dbReference type="PROSITE" id="PS51194"/>
    </source>
</evidence>
<dbReference type="Proteomes" id="UP000241769">
    <property type="component" value="Unassembled WGS sequence"/>
</dbReference>
<evidence type="ECO:0000256" key="4">
    <source>
        <dbReference type="ARBA" id="ARBA00022840"/>
    </source>
</evidence>
<dbReference type="GO" id="GO:0016787">
    <property type="term" value="F:hydrolase activity"/>
    <property type="evidence" value="ECO:0007669"/>
    <property type="project" value="UniProtKB-KW"/>
</dbReference>
<dbReference type="STRING" id="1890364.A0A2P6MN08"/>
<dbReference type="GO" id="GO:0003723">
    <property type="term" value="F:RNA binding"/>
    <property type="evidence" value="ECO:0007669"/>
    <property type="project" value="TreeGrafter"/>
</dbReference>
<protein>
    <submittedName>
        <fullName evidence="8">Putative RNA helicase</fullName>
    </submittedName>
</protein>
<dbReference type="InterPro" id="IPR011545">
    <property type="entry name" value="DEAD/DEAH_box_helicase_dom"/>
</dbReference>
<organism evidence="8 9">
    <name type="scientific">Planoprotostelium fungivorum</name>
    <dbReference type="NCBI Taxonomy" id="1890364"/>
    <lineage>
        <taxon>Eukaryota</taxon>
        <taxon>Amoebozoa</taxon>
        <taxon>Evosea</taxon>
        <taxon>Variosea</taxon>
        <taxon>Cavosteliida</taxon>
        <taxon>Cavosteliaceae</taxon>
        <taxon>Planoprotostelium</taxon>
    </lineage>
</organism>
<dbReference type="SMART" id="SM00490">
    <property type="entry name" value="HELICc"/>
    <property type="match status" value="1"/>
</dbReference>
<dbReference type="SMART" id="SM00487">
    <property type="entry name" value="DEXDc"/>
    <property type="match status" value="1"/>
</dbReference>
<dbReference type="GO" id="GO:0003968">
    <property type="term" value="F:RNA-directed RNA polymerase activity"/>
    <property type="evidence" value="ECO:0007669"/>
    <property type="project" value="InterPro"/>
</dbReference>
<dbReference type="InterPro" id="IPR001650">
    <property type="entry name" value="Helicase_C-like"/>
</dbReference>
<dbReference type="CDD" id="cd18791">
    <property type="entry name" value="SF2_C_RHA"/>
    <property type="match status" value="1"/>
</dbReference>
<dbReference type="InterPro" id="IPR057596">
    <property type="entry name" value="RDRP_core"/>
</dbReference>
<sequence length="1678" mass="193078">MVLLNHLASFHQVDPSDTPKSMRGELLEQLEKKRERQSSVFGPARCYRSRESQTMTQSVPFACPKVKDGQRIRLRFSVSEGQLKPIQALEEQNSNSIVSRFLPDLLICEYPEETVNVPLDHEIKRWIENGIRFSDGSQFHWINENYFYRGSSAIKALQQSVDKIAIIREKTSAKYNKRIQSLFSSCKHLQTFNHISILIDKDKKSNDYTFTDGCGRYNRNAAEFISPTCIEHPCAIQIRFIGREAQQRPLEPPTGIICKGVLVYDPTLPNDKPIIHFRESMCKMKTPLYLTDNLLGVMKSSETSAGFLNKQIILLMSSLIDFSPSPSSPSDVYTVPPVVENIFHRMHIRSVMRKMACTKVATVSLLVLLENHRLDLALDFISGAGKEARKFLAKWREKEIRKSKKKEDRLRVGAPLSWLLLGTADPLGRLKQGEVHLRVKIGSSHVTIVGDVIVTRNPCYHPGDIRVLKAVDLREYKDIRDCIVFSQQGERPDFDMMGGGDLDGDTYFISCHPDLIGNIRTVEPCDYRPPPTPKPPAYNGAAQEISITRIDRMNEFIVNRNDKLLGKIDSAFAKYASNSSKGPRSDDCIQLAKLFSDNVDRVPGKGYELDKKIDSAPEAKSTFIDTMVKNQKNWRESIPQHTPTYLQMSDDKFLHFLAEDRDICLVTHRRDRQKLMDAWKKKFTRSTLEIEPAQDLFTDVLDTKRLIEMIKGTRESSLDFDTFSNCTMKPREGNKEETCHWKCTYPSCGRKHPSLMDLYFTWDHFIRKQMNQYKPLKEQMQEKERIEAERRRENDELTKMRGPLEELRAAMRELEIEYDRRRRQEDISERQRWRLLEWKAFPSMMEKLEAARQSQLSSLACRFEYERKKDTLNALEASETRLMMKILDINQREASIQQQLQSMMVEMNRITEEIDHLLDVNENTESDIKMRERIFEMRGLVVRWLHRRFGDKPFKTIDHSHHIVRQDRILLISAGTGSGKTTQVPQYLLDEQILSKRNKSERKRIACVQPLRLSVQTIPLHICKQYGSPLGVDMGYKLSEKNPTRKMEPKFNRETSVVFMTNSSLVDSLLFGKKLQYQIVIVDEVHQRDLYTDTLLALLIDEMKVDQKLQLVIMSATMDLKRLVKYVSCIKSPLIIEIEPEETKFPIIIHYNDTSESIGVVESACETVRKIDADRPLKESIIVFFSGKPDISAAERKLRDHSGLSLLQLHSQVDENNRKKCAQPPPDERRKVILATNAAETGITIEDLVHVIDTGKAKELSRVGGGSQLKEEWITKASANQRKGRVGRTKPGFCWRLYSKQRYDDMSEHKKPGITNTALEPLILQMLHVDKRMENFRWIDEPDVEESYRRLVTLGFITSEGTSRENPSSLLTDLGREARNIREDNIYITKLIIEGGRGGIFEAVLKMICIMIVWGMLFAKDSRLPSTAGESDHLSMIRLFDAFDVKTGKKRDSFCKERGISVHHMKSAVQHYIKMFARYKKYFGTSTGGAVEEKLISLLIDTFKETTYLVMMSRDKGENDLKMGRSSSVSLALKQVLLVGAIYNGFAQHCTVLSGDRLPSWMREKTEKMLSAEPVTAIVRFVDAKSANSALNKIYHKLNCKTAEPIGNIVDREKFHKLGLPPVAKFRFIDSGPSDYIYEIRLKLTNEEWKGDVLNRLRSIGLKPLEMRKEQEMTLKKI</sequence>
<evidence type="ECO:0000313" key="9">
    <source>
        <dbReference type="Proteomes" id="UP000241769"/>
    </source>
</evidence>
<keyword evidence="1" id="KW-0547">Nucleotide-binding</keyword>
<dbReference type="PANTHER" id="PTHR18934">
    <property type="entry name" value="ATP-DEPENDENT RNA HELICASE"/>
    <property type="match status" value="1"/>
</dbReference>
<proteinExistence type="predicted"/>
<dbReference type="GO" id="GO:0004386">
    <property type="term" value="F:helicase activity"/>
    <property type="evidence" value="ECO:0007669"/>
    <property type="project" value="UniProtKB-KW"/>
</dbReference>
<dbReference type="PANTHER" id="PTHR18934:SF99">
    <property type="entry name" value="ATP-DEPENDENT RNA HELICASE DHX37-RELATED"/>
    <property type="match status" value="1"/>
</dbReference>
<feature type="coiled-coil region" evidence="5">
    <location>
        <begin position="776"/>
        <end position="831"/>
    </location>
</feature>
<feature type="domain" description="Helicase ATP-binding" evidence="6">
    <location>
        <begin position="961"/>
        <end position="1136"/>
    </location>
</feature>
<keyword evidence="2" id="KW-0378">Hydrolase</keyword>
<dbReference type="SUPFAM" id="SSF52540">
    <property type="entry name" value="P-loop containing nucleoside triphosphate hydrolases"/>
    <property type="match status" value="1"/>
</dbReference>
<keyword evidence="3 8" id="KW-0347">Helicase</keyword>
<gene>
    <name evidence="8" type="ORF">PROFUN_13664</name>
</gene>
<evidence type="ECO:0000256" key="3">
    <source>
        <dbReference type="ARBA" id="ARBA00022806"/>
    </source>
</evidence>
<reference evidence="8 9" key="1">
    <citation type="journal article" date="2018" name="Genome Biol. Evol.">
        <title>Multiple Roots of Fruiting Body Formation in Amoebozoa.</title>
        <authorList>
            <person name="Hillmann F."/>
            <person name="Forbes G."/>
            <person name="Novohradska S."/>
            <person name="Ferling I."/>
            <person name="Riege K."/>
            <person name="Groth M."/>
            <person name="Westermann M."/>
            <person name="Marz M."/>
            <person name="Spaller T."/>
            <person name="Winckler T."/>
            <person name="Schaap P."/>
            <person name="Glockner G."/>
        </authorList>
    </citation>
    <scope>NUCLEOTIDE SEQUENCE [LARGE SCALE GENOMIC DNA]</scope>
    <source>
        <strain evidence="8 9">Jena</strain>
    </source>
</reference>
<dbReference type="PROSITE" id="PS51194">
    <property type="entry name" value="HELICASE_CTER"/>
    <property type="match status" value="1"/>
</dbReference>
<evidence type="ECO:0000256" key="1">
    <source>
        <dbReference type="ARBA" id="ARBA00022741"/>
    </source>
</evidence>
<dbReference type="Gene3D" id="3.40.50.300">
    <property type="entry name" value="P-loop containing nucleotide triphosphate hydrolases"/>
    <property type="match status" value="2"/>
</dbReference>
<dbReference type="EMBL" id="MDYQ01000673">
    <property type="protein sequence ID" value="PRP73088.1"/>
    <property type="molecule type" value="Genomic_DNA"/>
</dbReference>
<evidence type="ECO:0000256" key="2">
    <source>
        <dbReference type="ARBA" id="ARBA00022801"/>
    </source>
</evidence>
<feature type="domain" description="Helicase C-terminal" evidence="7">
    <location>
        <begin position="1160"/>
        <end position="1330"/>
    </location>
</feature>
<dbReference type="PROSITE" id="PS51192">
    <property type="entry name" value="HELICASE_ATP_BIND_1"/>
    <property type="match status" value="1"/>
</dbReference>
<dbReference type="GO" id="GO:0005524">
    <property type="term" value="F:ATP binding"/>
    <property type="evidence" value="ECO:0007669"/>
    <property type="project" value="UniProtKB-KW"/>
</dbReference>
<keyword evidence="5" id="KW-0175">Coiled coil</keyword>
<dbReference type="InterPro" id="IPR027417">
    <property type="entry name" value="P-loop_NTPase"/>
</dbReference>
<dbReference type="Pfam" id="PF00271">
    <property type="entry name" value="Helicase_C"/>
    <property type="match status" value="1"/>
</dbReference>
<keyword evidence="9" id="KW-1185">Reference proteome</keyword>